<protein>
    <submittedName>
        <fullName evidence="2">Uncharacterized protein</fullName>
    </submittedName>
</protein>
<comment type="caution">
    <text evidence="2">The sequence shown here is derived from an EMBL/GenBank/DDBJ whole genome shotgun (WGS) entry which is preliminary data.</text>
</comment>
<keyword evidence="3" id="KW-1185">Reference proteome</keyword>
<evidence type="ECO:0000313" key="3">
    <source>
        <dbReference type="Proteomes" id="UP000198211"/>
    </source>
</evidence>
<feature type="region of interest" description="Disordered" evidence="1">
    <location>
        <begin position="1"/>
        <end position="63"/>
    </location>
</feature>
<feature type="compositionally biased region" description="Basic and acidic residues" evidence="1">
    <location>
        <begin position="150"/>
        <end position="193"/>
    </location>
</feature>
<dbReference type="AlphaFoldDB" id="A0A225VHJ2"/>
<dbReference type="Proteomes" id="UP000198211">
    <property type="component" value="Unassembled WGS sequence"/>
</dbReference>
<accession>A0A225VHJ2</accession>
<dbReference type="OrthoDB" id="105108at2759"/>
<name>A0A225VHJ2_9STRA</name>
<organism evidence="2 3">
    <name type="scientific">Phytophthora megakarya</name>
    <dbReference type="NCBI Taxonomy" id="4795"/>
    <lineage>
        <taxon>Eukaryota</taxon>
        <taxon>Sar</taxon>
        <taxon>Stramenopiles</taxon>
        <taxon>Oomycota</taxon>
        <taxon>Peronosporomycetes</taxon>
        <taxon>Peronosporales</taxon>
        <taxon>Peronosporaceae</taxon>
        <taxon>Phytophthora</taxon>
    </lineage>
</organism>
<feature type="compositionally biased region" description="Polar residues" evidence="1">
    <location>
        <begin position="131"/>
        <end position="141"/>
    </location>
</feature>
<sequence length="286" mass="32041">MSDLQGEDEFDSDSVREGSNDEEDSGPQEQVDGIPLAQTEQAVSEPSTPVLRGGSSPVETRSRFNAKADAQLVSKVLAKPPFGVTRGKVKGIWERIAARLNSELSTGFTARACRDRTSHLLNQHVARQKKNQGASGTSEVHSSNDDALEELLKLRQAASDKKREAKARQESRADEMETAGERLMHAAETRVAERLTSSSSSEEKGAKRRRLSVLLESEQQETVARRQLEEPKVDMQSQELQLRRDELEEQRKQRELMQVQIQQQTKQTEMLMTLLSSAISQTKEKQ</sequence>
<dbReference type="EMBL" id="NBNE01005063">
    <property type="protein sequence ID" value="OWZ04247.1"/>
    <property type="molecule type" value="Genomic_DNA"/>
</dbReference>
<evidence type="ECO:0000313" key="2">
    <source>
        <dbReference type="EMBL" id="OWZ04247.1"/>
    </source>
</evidence>
<gene>
    <name evidence="2" type="ORF">PHMEG_00023880</name>
</gene>
<feature type="region of interest" description="Disordered" evidence="1">
    <location>
        <begin position="126"/>
        <end position="241"/>
    </location>
</feature>
<feature type="compositionally biased region" description="Acidic residues" evidence="1">
    <location>
        <begin position="1"/>
        <end position="12"/>
    </location>
</feature>
<evidence type="ECO:0000256" key="1">
    <source>
        <dbReference type="SAM" id="MobiDB-lite"/>
    </source>
</evidence>
<feature type="compositionally biased region" description="Polar residues" evidence="1">
    <location>
        <begin position="38"/>
        <end position="47"/>
    </location>
</feature>
<dbReference type="PANTHER" id="PTHR37558">
    <property type="entry name" value="HTH CENPB-TYPE DOMAIN-CONTAINING PROTEIN"/>
    <property type="match status" value="1"/>
</dbReference>
<dbReference type="PANTHER" id="PTHR37558:SF1">
    <property type="entry name" value="HTH CENPB-TYPE DOMAIN-CONTAINING PROTEIN"/>
    <property type="match status" value="1"/>
</dbReference>
<proteinExistence type="predicted"/>
<reference evidence="3" key="1">
    <citation type="submission" date="2017-03" db="EMBL/GenBank/DDBJ databases">
        <title>Phytopthora megakarya and P. palmivora, two closely related causual agents of cacao black pod achieved similar genome size and gene model numbers by different mechanisms.</title>
        <authorList>
            <person name="Ali S."/>
            <person name="Shao J."/>
            <person name="Larry D.J."/>
            <person name="Kronmiller B."/>
            <person name="Shen D."/>
            <person name="Strem M.D."/>
            <person name="Melnick R.L."/>
            <person name="Guiltinan M.J."/>
            <person name="Tyler B.M."/>
            <person name="Meinhardt L.W."/>
            <person name="Bailey B.A."/>
        </authorList>
    </citation>
    <scope>NUCLEOTIDE SEQUENCE [LARGE SCALE GENOMIC DNA]</scope>
    <source>
        <strain evidence="3">zdho120</strain>
    </source>
</reference>
<feature type="compositionally biased region" description="Basic and acidic residues" evidence="1">
    <location>
        <begin position="223"/>
        <end position="233"/>
    </location>
</feature>